<dbReference type="Pfam" id="PF00857">
    <property type="entry name" value="Isochorismatase"/>
    <property type="match status" value="1"/>
</dbReference>
<reference evidence="4" key="1">
    <citation type="submission" date="2014-12" db="EMBL/GenBank/DDBJ databases">
        <title>Whole genome sequences of four Staphylococcus schleiferi canine isolates.</title>
        <authorList>
            <person name="Misic A.M."/>
            <person name="Cain C."/>
            <person name="Morris D.O."/>
            <person name="Rankin S."/>
            <person name="Beiting D."/>
        </authorList>
    </citation>
    <scope>NUCLEOTIDE SEQUENCE</scope>
    <source>
        <strain evidence="2">ASB11</strain>
        <strain evidence="3">ASB13</strain>
        <strain evidence="5">ASB7</strain>
        <strain evidence="4">ASB9</strain>
    </source>
</reference>
<dbReference type="STRING" id="1578720.HAL011_11470"/>
<dbReference type="EMBL" id="CDMH01000006">
    <property type="protein sequence ID" value="CRF42030.1"/>
    <property type="molecule type" value="Genomic_DNA"/>
</dbReference>
<dbReference type="Proteomes" id="UP000038622">
    <property type="component" value="Unassembled WGS sequence"/>
</dbReference>
<reference evidence="6" key="2">
    <citation type="submission" date="2014-12" db="EMBL/GenBank/DDBJ databases">
        <authorList>
            <person name="Smet A."/>
        </authorList>
    </citation>
    <scope>NUCLEOTIDE SEQUENCE [LARGE SCALE GENOMIC DNA]</scope>
</reference>
<dbReference type="EMBL" id="CDML01000038">
    <property type="protein sequence ID" value="CRF41353.1"/>
    <property type="molecule type" value="Genomic_DNA"/>
</dbReference>
<dbReference type="EMBL" id="CDMN01000005">
    <property type="protein sequence ID" value="CRF43604.1"/>
    <property type="molecule type" value="Genomic_DNA"/>
</dbReference>
<dbReference type="GeneID" id="82132351"/>
<dbReference type="PANTHER" id="PTHR14119:SF3">
    <property type="entry name" value="ISOCHORISMATASE DOMAIN-CONTAINING PROTEIN 2"/>
    <property type="match status" value="1"/>
</dbReference>
<dbReference type="EC" id="3.3.2.1" evidence="4"/>
<proteinExistence type="predicted"/>
<dbReference type="RefSeq" id="WP_053940711.1">
    <property type="nucleotide sequence ID" value="NZ_BSWP01000001.1"/>
</dbReference>
<dbReference type="Proteomes" id="UP000041394">
    <property type="component" value="Unassembled WGS sequence"/>
</dbReference>
<protein>
    <submittedName>
        <fullName evidence="4">Isochorismatase</fullName>
        <ecNumber evidence="4">3.3.2.1</ecNumber>
    </submittedName>
</protein>
<reference evidence="7 8" key="3">
    <citation type="submission" date="2014-12" db="EMBL/GenBank/DDBJ databases">
        <authorList>
            <person name="Jaenicke S."/>
        </authorList>
    </citation>
    <scope>NUCLEOTIDE SEQUENCE [LARGE SCALE GENOMIC DNA]</scope>
</reference>
<gene>
    <name evidence="2" type="ORF">HAL011_11470</name>
    <name evidence="3" type="ORF">HAL013_01790</name>
    <name evidence="5" type="ORF">HAL07_14370</name>
    <name evidence="4" type="ORF">HAL09_01500</name>
</gene>
<feature type="domain" description="Isochorismatase-like" evidence="1">
    <location>
        <begin position="11"/>
        <end position="149"/>
    </location>
</feature>
<dbReference type="EMBL" id="CDMG01000009">
    <property type="protein sequence ID" value="CRF52972.1"/>
    <property type="molecule type" value="Genomic_DNA"/>
</dbReference>
<evidence type="ECO:0000313" key="3">
    <source>
        <dbReference type="EMBL" id="CRF42030.1"/>
    </source>
</evidence>
<sequence>MANTLENPGVVLLIDVQERLFQAMAGADALLENSLRFLKIAKELAIPIVATEQNPQKLGATLEQLRPFCQQIYTKESFSARPALSLPKAPLFVLGIEAHVCVYQSVKDFLKEGFCVSVIAEGTSSRKPKDCALALEDLRAQGARIASVEMCAFEWLKTYTHPQFKTISKLIK</sequence>
<dbReference type="InterPro" id="IPR050993">
    <property type="entry name" value="Isochorismatase_domain"/>
</dbReference>
<keyword evidence="6" id="KW-1185">Reference proteome</keyword>
<evidence type="ECO:0000313" key="7">
    <source>
        <dbReference type="Proteomes" id="UP000041394"/>
    </source>
</evidence>
<organism evidence="4 7">
    <name type="scientific">Helicobacter ailurogastricus</name>
    <dbReference type="NCBI Taxonomy" id="1578720"/>
    <lineage>
        <taxon>Bacteria</taxon>
        <taxon>Pseudomonadati</taxon>
        <taxon>Campylobacterota</taxon>
        <taxon>Epsilonproteobacteria</taxon>
        <taxon>Campylobacterales</taxon>
        <taxon>Helicobacteraceae</taxon>
        <taxon>Helicobacter</taxon>
    </lineage>
</organism>
<evidence type="ECO:0000259" key="1">
    <source>
        <dbReference type="Pfam" id="PF00857"/>
    </source>
</evidence>
<accession>A0A0K2XFT1</accession>
<dbReference type="Proteomes" id="UP000043437">
    <property type="component" value="Unassembled WGS sequence"/>
</dbReference>
<keyword evidence="4" id="KW-0378">Hydrolase</keyword>
<dbReference type="Proteomes" id="UP000045175">
    <property type="component" value="Unassembled WGS sequence"/>
</dbReference>
<dbReference type="InterPro" id="IPR000868">
    <property type="entry name" value="Isochorismatase-like_dom"/>
</dbReference>
<dbReference type="GO" id="GO:0008908">
    <property type="term" value="F:isochorismatase activity"/>
    <property type="evidence" value="ECO:0007669"/>
    <property type="project" value="UniProtKB-EC"/>
</dbReference>
<evidence type="ECO:0000313" key="8">
    <source>
        <dbReference type="Proteomes" id="UP000043437"/>
    </source>
</evidence>
<dbReference type="InterPro" id="IPR036380">
    <property type="entry name" value="Isochorismatase-like_sf"/>
</dbReference>
<evidence type="ECO:0000313" key="5">
    <source>
        <dbReference type="EMBL" id="CRF52972.1"/>
    </source>
</evidence>
<evidence type="ECO:0000313" key="4">
    <source>
        <dbReference type="EMBL" id="CRF43604.1"/>
    </source>
</evidence>
<dbReference type="Gene3D" id="3.40.50.850">
    <property type="entry name" value="Isochorismatase-like"/>
    <property type="match status" value="1"/>
</dbReference>
<dbReference type="OrthoDB" id="9796958at2"/>
<dbReference type="SUPFAM" id="SSF52499">
    <property type="entry name" value="Isochorismatase-like hydrolases"/>
    <property type="match status" value="1"/>
</dbReference>
<name>A0A0K2XFT1_9HELI</name>
<evidence type="ECO:0000313" key="6">
    <source>
        <dbReference type="Proteomes" id="UP000038622"/>
    </source>
</evidence>
<evidence type="ECO:0000313" key="2">
    <source>
        <dbReference type="EMBL" id="CRF41353.1"/>
    </source>
</evidence>
<dbReference type="PANTHER" id="PTHR14119">
    <property type="entry name" value="HYDROLASE"/>
    <property type="match status" value="1"/>
</dbReference>
<dbReference type="AlphaFoldDB" id="A0A0K2XFT1"/>